<sequence length="367" mass="38269">MITDEVELLRSAVAIPSVSGGERALSAFLADRMRVAGFDTHVDAVGNVHGVVGGDGPEIVLLGHIDTVPGDLPVHIDGDVLHGRGSVDAKGPFAAFVCAAARVAGTIAARVHVIGAVDEERTSVGARHLLSRTPPDALVIGEPSGVHRVGIGYKGVFRFRVEVVRPSAHTSSAAETAAEVVMRLWQTVRERLTRRHAGELPLFEQALPAAVDVRGDLENAALEVSCRVPVGFDPDACTAELHELARAAGAHRVQVIESVPAVRAPRTDPVVRALTAAIRATGGNPVPTLKLGTADWNVVGPSWRCPVAAYGPGDSRLCHTPDEHIRIPEYLAAIEVLADALPRLAASVRPPLATAGGGPSRSGGSTS</sequence>
<dbReference type="RefSeq" id="WP_253773205.1">
    <property type="nucleotide sequence ID" value="NZ_JAMTCK010000008.1"/>
</dbReference>
<dbReference type="AlphaFoldDB" id="A0AAE3GIR2"/>
<evidence type="ECO:0000256" key="1">
    <source>
        <dbReference type="ARBA" id="ARBA00022490"/>
    </source>
</evidence>
<evidence type="ECO:0000256" key="7">
    <source>
        <dbReference type="ARBA" id="ARBA00023285"/>
    </source>
</evidence>
<dbReference type="Proteomes" id="UP001206128">
    <property type="component" value="Unassembled WGS sequence"/>
</dbReference>
<evidence type="ECO:0000256" key="5">
    <source>
        <dbReference type="ARBA" id="ARBA00022833"/>
    </source>
</evidence>
<keyword evidence="3" id="KW-0479">Metal-binding</keyword>
<keyword evidence="6" id="KW-0457">Lysine biosynthesis</keyword>
<evidence type="ECO:0000313" key="8">
    <source>
        <dbReference type="EMBL" id="MCP2166888.1"/>
    </source>
</evidence>
<dbReference type="GO" id="GO:0009085">
    <property type="term" value="P:lysine biosynthetic process"/>
    <property type="evidence" value="ECO:0007669"/>
    <property type="project" value="UniProtKB-KW"/>
</dbReference>
<proteinExistence type="inferred from homology"/>
<gene>
    <name evidence="8" type="ORF">LX83_003760</name>
</gene>
<dbReference type="EMBL" id="JAMTCK010000008">
    <property type="protein sequence ID" value="MCP2166888.1"/>
    <property type="molecule type" value="Genomic_DNA"/>
</dbReference>
<dbReference type="HAMAP" id="MF_01120">
    <property type="entry name" value="LysK"/>
    <property type="match status" value="1"/>
</dbReference>
<keyword evidence="5" id="KW-0862">Zinc</keyword>
<dbReference type="InterPro" id="IPR010175">
    <property type="entry name" value="LysK"/>
</dbReference>
<accession>A0AAE3GIR2</accession>
<keyword evidence="1" id="KW-0963">Cytoplasm</keyword>
<dbReference type="Gene3D" id="3.40.630.10">
    <property type="entry name" value="Zn peptidases"/>
    <property type="match status" value="2"/>
</dbReference>
<dbReference type="NCBIfam" id="TIGR01902">
    <property type="entry name" value="dapE-lys-deAc"/>
    <property type="match status" value="1"/>
</dbReference>
<keyword evidence="2" id="KW-0028">Amino-acid biosynthesis</keyword>
<dbReference type="GO" id="GO:0016811">
    <property type="term" value="F:hydrolase activity, acting on carbon-nitrogen (but not peptide) bonds, in linear amides"/>
    <property type="evidence" value="ECO:0007669"/>
    <property type="project" value="InterPro"/>
</dbReference>
<dbReference type="PANTHER" id="PTHR43808:SF28">
    <property type="entry name" value="[LYSW]-LYSINE_[LYSW]-ORNITHINE HYDROLASE"/>
    <property type="match status" value="1"/>
</dbReference>
<name>A0AAE3GIR2_9PSEU</name>
<keyword evidence="7" id="KW-0170">Cobalt</keyword>
<keyword evidence="9" id="KW-1185">Reference proteome</keyword>
<evidence type="ECO:0000256" key="2">
    <source>
        <dbReference type="ARBA" id="ARBA00022605"/>
    </source>
</evidence>
<evidence type="ECO:0000256" key="6">
    <source>
        <dbReference type="ARBA" id="ARBA00023154"/>
    </source>
</evidence>
<comment type="caution">
    <text evidence="8">The sequence shown here is derived from an EMBL/GenBank/DDBJ whole genome shotgun (WGS) entry which is preliminary data.</text>
</comment>
<protein>
    <submittedName>
        <fullName evidence="8">Acetylornithine deacetylase</fullName>
    </submittedName>
</protein>
<evidence type="ECO:0000256" key="4">
    <source>
        <dbReference type="ARBA" id="ARBA00022801"/>
    </source>
</evidence>
<dbReference type="PANTHER" id="PTHR43808">
    <property type="entry name" value="ACETYLORNITHINE DEACETYLASE"/>
    <property type="match status" value="1"/>
</dbReference>
<evidence type="ECO:0000313" key="9">
    <source>
        <dbReference type="Proteomes" id="UP001206128"/>
    </source>
</evidence>
<dbReference type="InterPro" id="IPR050072">
    <property type="entry name" value="Peptidase_M20A"/>
</dbReference>
<dbReference type="Pfam" id="PF01546">
    <property type="entry name" value="Peptidase_M20"/>
    <property type="match status" value="1"/>
</dbReference>
<dbReference type="InterPro" id="IPR002933">
    <property type="entry name" value="Peptidase_M20"/>
</dbReference>
<dbReference type="SUPFAM" id="SSF53187">
    <property type="entry name" value="Zn-dependent exopeptidases"/>
    <property type="match status" value="1"/>
</dbReference>
<dbReference type="GO" id="GO:0050897">
    <property type="term" value="F:cobalt ion binding"/>
    <property type="evidence" value="ECO:0007669"/>
    <property type="project" value="InterPro"/>
</dbReference>
<organism evidence="8 9">
    <name type="scientific">Goodfellowiella coeruleoviolacea</name>
    <dbReference type="NCBI Taxonomy" id="334858"/>
    <lineage>
        <taxon>Bacteria</taxon>
        <taxon>Bacillati</taxon>
        <taxon>Actinomycetota</taxon>
        <taxon>Actinomycetes</taxon>
        <taxon>Pseudonocardiales</taxon>
        <taxon>Pseudonocardiaceae</taxon>
        <taxon>Goodfellowiella</taxon>
    </lineage>
</organism>
<keyword evidence="4" id="KW-0378">Hydrolase</keyword>
<dbReference type="GO" id="GO:0008270">
    <property type="term" value="F:zinc ion binding"/>
    <property type="evidence" value="ECO:0007669"/>
    <property type="project" value="InterPro"/>
</dbReference>
<reference evidence="8" key="1">
    <citation type="submission" date="2022-06" db="EMBL/GenBank/DDBJ databases">
        <title>Genomic Encyclopedia of Archaeal and Bacterial Type Strains, Phase II (KMG-II): from individual species to whole genera.</title>
        <authorList>
            <person name="Goeker M."/>
        </authorList>
    </citation>
    <scope>NUCLEOTIDE SEQUENCE</scope>
    <source>
        <strain evidence="8">DSM 43935</strain>
    </source>
</reference>
<evidence type="ECO:0000256" key="3">
    <source>
        <dbReference type="ARBA" id="ARBA00022723"/>
    </source>
</evidence>